<keyword evidence="3 4" id="KW-0472">Membrane</keyword>
<evidence type="ECO:0000256" key="4">
    <source>
        <dbReference type="SAM" id="Phobius"/>
    </source>
</evidence>
<feature type="transmembrane region" description="Helical" evidence="4">
    <location>
        <begin position="206"/>
        <end position="225"/>
    </location>
</feature>
<organism evidence="6 7">
    <name type="scientific">Pseudoroseomonas ludipueritiae</name>
    <dbReference type="NCBI Taxonomy" id="198093"/>
    <lineage>
        <taxon>Bacteria</taxon>
        <taxon>Pseudomonadati</taxon>
        <taxon>Pseudomonadota</taxon>
        <taxon>Alphaproteobacteria</taxon>
        <taxon>Acetobacterales</taxon>
        <taxon>Acetobacteraceae</taxon>
        <taxon>Pseudoroseomonas</taxon>
    </lineage>
</organism>
<evidence type="ECO:0000313" key="6">
    <source>
        <dbReference type="EMBL" id="MBC9175590.1"/>
    </source>
</evidence>
<keyword evidence="7" id="KW-1185">Reference proteome</keyword>
<gene>
    <name evidence="6" type="ORF">IBL25_01350</name>
</gene>
<dbReference type="SUPFAM" id="SSF103473">
    <property type="entry name" value="MFS general substrate transporter"/>
    <property type="match status" value="1"/>
</dbReference>
<dbReference type="Pfam" id="PF07690">
    <property type="entry name" value="MFS_1"/>
    <property type="match status" value="1"/>
</dbReference>
<feature type="transmembrane region" description="Helical" evidence="4">
    <location>
        <begin position="271"/>
        <end position="290"/>
    </location>
</feature>
<dbReference type="InterPro" id="IPR050327">
    <property type="entry name" value="Proton-linked_MCT"/>
</dbReference>
<dbReference type="PANTHER" id="PTHR11360:SF284">
    <property type="entry name" value="EG:103B4.3 PROTEIN-RELATED"/>
    <property type="match status" value="1"/>
</dbReference>
<reference evidence="6 7" key="1">
    <citation type="journal article" date="2009" name="Int. J. Syst. Evol. Microbiol.">
        <title>Transfer of Teichococcus ludipueritiae and Muricoccus roseus to the genus Roseomonas, as Roseomonas ludipueritiae comb. nov. and Roseomonas rosea comb. nov., respectively, and emended description of the genus Roseomonas.</title>
        <authorList>
            <person name="Sanchez-Porro C."/>
            <person name="Gallego V."/>
            <person name="Busse H.J."/>
            <person name="Kampfer P."/>
            <person name="Ventosa A."/>
        </authorList>
    </citation>
    <scope>NUCLEOTIDE SEQUENCE [LARGE SCALE GENOMIC DNA]</scope>
    <source>
        <strain evidence="6 7">DSM 14915</strain>
    </source>
</reference>
<feature type="transmembrane region" description="Helical" evidence="4">
    <location>
        <begin position="92"/>
        <end position="117"/>
    </location>
</feature>
<keyword evidence="2 4" id="KW-1133">Transmembrane helix</keyword>
<evidence type="ECO:0000259" key="5">
    <source>
        <dbReference type="PROSITE" id="PS50850"/>
    </source>
</evidence>
<dbReference type="PANTHER" id="PTHR11360">
    <property type="entry name" value="MONOCARBOXYLATE TRANSPORTER"/>
    <property type="match status" value="1"/>
</dbReference>
<dbReference type="Gene3D" id="1.20.1250.20">
    <property type="entry name" value="MFS general substrate transporter like domains"/>
    <property type="match status" value="1"/>
</dbReference>
<comment type="caution">
    <text evidence="6">The sequence shown here is derived from an EMBL/GenBank/DDBJ whole genome shotgun (WGS) entry which is preliminary data.</text>
</comment>
<dbReference type="InterPro" id="IPR020846">
    <property type="entry name" value="MFS_dom"/>
</dbReference>
<feature type="transmembrane region" description="Helical" evidence="4">
    <location>
        <begin position="231"/>
        <end position="264"/>
    </location>
</feature>
<sequence length="411" mass="41488">MPVILAGGAIMSVAMGARQSFGLYLDPLASTYGHSLGLIAFAIALHNLVWGIAQPFAGAASDRFGPAPVVMAGALLYAGGLMLVALSASAAALVIGMGVLVGLGMSCASFGVVMAALGRAVPAAQRSMAMGLASAGGSLGQALCVPLAQGVSQHAGMAASLLVLAGCLLAAAPLGLLLRHRPDPGALAEPPMPLGQALEQAFAHRGYCLLTLGFFACGFQLAFIATHLPAYLLLCGMPAAAGASALALIGLFNMIGSALCGWLGGRFPQQWALGWLYLLRSAVILAFFLAPKTGPVLFAFSAAMGLMWLGTVPLTSGLVAKLFGTRHLGTLFGLCFLSHQIGSFLGSWSGGIVFDLTGSYGAVWLATALVGLIAAALHFPIDTAPRGAGALAPPAFATPEPLAAPRKAPEA</sequence>
<feature type="transmembrane region" description="Helical" evidence="4">
    <location>
        <begin position="296"/>
        <end position="319"/>
    </location>
</feature>
<feature type="transmembrane region" description="Helical" evidence="4">
    <location>
        <begin position="360"/>
        <end position="379"/>
    </location>
</feature>
<evidence type="ECO:0000313" key="7">
    <source>
        <dbReference type="Proteomes" id="UP000603940"/>
    </source>
</evidence>
<feature type="transmembrane region" description="Helical" evidence="4">
    <location>
        <begin position="64"/>
        <end position="86"/>
    </location>
</feature>
<dbReference type="InterPro" id="IPR036259">
    <property type="entry name" value="MFS_trans_sf"/>
</dbReference>
<dbReference type="PROSITE" id="PS50850">
    <property type="entry name" value="MFS"/>
    <property type="match status" value="1"/>
</dbReference>
<dbReference type="CDD" id="cd17355">
    <property type="entry name" value="MFS_YcxA_like"/>
    <property type="match status" value="1"/>
</dbReference>
<dbReference type="Proteomes" id="UP000603940">
    <property type="component" value="Unassembled WGS sequence"/>
</dbReference>
<proteinExistence type="predicted"/>
<dbReference type="InterPro" id="IPR011701">
    <property type="entry name" value="MFS"/>
</dbReference>
<feature type="transmembrane region" description="Helical" evidence="4">
    <location>
        <begin position="331"/>
        <end position="354"/>
    </location>
</feature>
<name>A0ABR7R1U9_9PROT</name>
<keyword evidence="1 4" id="KW-0812">Transmembrane</keyword>
<evidence type="ECO:0000256" key="1">
    <source>
        <dbReference type="ARBA" id="ARBA00022692"/>
    </source>
</evidence>
<protein>
    <submittedName>
        <fullName evidence="6">MFS transporter</fullName>
    </submittedName>
</protein>
<feature type="domain" description="Major facilitator superfamily (MFS) profile" evidence="5">
    <location>
        <begin position="1"/>
        <end position="386"/>
    </location>
</feature>
<dbReference type="EMBL" id="JACTUZ010000002">
    <property type="protein sequence ID" value="MBC9175590.1"/>
    <property type="molecule type" value="Genomic_DNA"/>
</dbReference>
<feature type="transmembrane region" description="Helical" evidence="4">
    <location>
        <begin position="32"/>
        <end position="52"/>
    </location>
</feature>
<accession>A0ABR7R1U9</accession>
<evidence type="ECO:0000256" key="3">
    <source>
        <dbReference type="ARBA" id="ARBA00023136"/>
    </source>
</evidence>
<feature type="transmembrane region" description="Helical" evidence="4">
    <location>
        <begin position="155"/>
        <end position="178"/>
    </location>
</feature>
<evidence type="ECO:0000256" key="2">
    <source>
        <dbReference type="ARBA" id="ARBA00022989"/>
    </source>
</evidence>